<feature type="compositionally biased region" description="Polar residues" evidence="6">
    <location>
        <begin position="1344"/>
        <end position="1354"/>
    </location>
</feature>
<name>A0A8H3EIG5_9LECA</name>
<feature type="region of interest" description="Disordered" evidence="6">
    <location>
        <begin position="714"/>
        <end position="787"/>
    </location>
</feature>
<feature type="compositionally biased region" description="Basic and acidic residues" evidence="6">
    <location>
        <begin position="305"/>
        <end position="325"/>
    </location>
</feature>
<feature type="compositionally biased region" description="Low complexity" evidence="6">
    <location>
        <begin position="534"/>
        <end position="548"/>
    </location>
</feature>
<evidence type="ECO:0000256" key="5">
    <source>
        <dbReference type="ARBA" id="ARBA00023242"/>
    </source>
</evidence>
<feature type="compositionally biased region" description="Basic and acidic residues" evidence="6">
    <location>
        <begin position="871"/>
        <end position="880"/>
    </location>
</feature>
<feature type="compositionally biased region" description="Low complexity" evidence="6">
    <location>
        <begin position="721"/>
        <end position="731"/>
    </location>
</feature>
<feature type="compositionally biased region" description="Polar residues" evidence="6">
    <location>
        <begin position="174"/>
        <end position="185"/>
    </location>
</feature>
<evidence type="ECO:0000256" key="1">
    <source>
        <dbReference type="ARBA" id="ARBA00004123"/>
    </source>
</evidence>
<feature type="compositionally biased region" description="Basic and acidic residues" evidence="6">
    <location>
        <begin position="276"/>
        <end position="288"/>
    </location>
</feature>
<dbReference type="EMBL" id="CAJPDS010000004">
    <property type="protein sequence ID" value="CAF9905898.1"/>
    <property type="molecule type" value="Genomic_DNA"/>
</dbReference>
<organism evidence="8 9">
    <name type="scientific">Heterodermia speciosa</name>
    <dbReference type="NCBI Taxonomy" id="116794"/>
    <lineage>
        <taxon>Eukaryota</taxon>
        <taxon>Fungi</taxon>
        <taxon>Dikarya</taxon>
        <taxon>Ascomycota</taxon>
        <taxon>Pezizomycotina</taxon>
        <taxon>Lecanoromycetes</taxon>
        <taxon>OSLEUM clade</taxon>
        <taxon>Lecanoromycetidae</taxon>
        <taxon>Caliciales</taxon>
        <taxon>Physciaceae</taxon>
        <taxon>Heterodermia</taxon>
    </lineage>
</organism>
<feature type="region of interest" description="Disordered" evidence="6">
    <location>
        <begin position="865"/>
        <end position="908"/>
    </location>
</feature>
<dbReference type="GO" id="GO:0007004">
    <property type="term" value="P:telomere maintenance via telomerase"/>
    <property type="evidence" value="ECO:0007669"/>
    <property type="project" value="InterPro"/>
</dbReference>
<proteinExistence type="predicted"/>
<dbReference type="OrthoDB" id="3538943at2759"/>
<feature type="compositionally biased region" description="Polar residues" evidence="6">
    <location>
        <begin position="1392"/>
        <end position="1406"/>
    </location>
</feature>
<keyword evidence="5" id="KW-0539">Nucleus</keyword>
<dbReference type="Pfam" id="PF10341">
    <property type="entry name" value="TPP1"/>
    <property type="match status" value="1"/>
</dbReference>
<feature type="compositionally biased region" description="Basic residues" evidence="6">
    <location>
        <begin position="610"/>
        <end position="624"/>
    </location>
</feature>
<dbReference type="GO" id="GO:0000781">
    <property type="term" value="C:chromosome, telomeric region"/>
    <property type="evidence" value="ECO:0007669"/>
    <property type="project" value="UniProtKB-SubCell"/>
</dbReference>
<feature type="compositionally biased region" description="Polar residues" evidence="6">
    <location>
        <begin position="896"/>
        <end position="908"/>
    </location>
</feature>
<reference evidence="8" key="1">
    <citation type="submission" date="2021-03" db="EMBL/GenBank/DDBJ databases">
        <authorList>
            <person name="Tagirdzhanova G."/>
        </authorList>
    </citation>
    <scope>NUCLEOTIDE SEQUENCE</scope>
</reference>
<evidence type="ECO:0000256" key="3">
    <source>
        <dbReference type="ARBA" id="ARBA00022454"/>
    </source>
</evidence>
<evidence type="ECO:0000259" key="7">
    <source>
        <dbReference type="Pfam" id="PF10341"/>
    </source>
</evidence>
<accession>A0A8H3EIG5</accession>
<feature type="compositionally biased region" description="Basic and acidic residues" evidence="6">
    <location>
        <begin position="655"/>
        <end position="667"/>
    </location>
</feature>
<evidence type="ECO:0000313" key="9">
    <source>
        <dbReference type="Proteomes" id="UP000664521"/>
    </source>
</evidence>
<keyword evidence="3" id="KW-0158">Chromosome</keyword>
<feature type="compositionally biased region" description="Polar residues" evidence="6">
    <location>
        <begin position="630"/>
        <end position="639"/>
    </location>
</feature>
<feature type="compositionally biased region" description="Basic and acidic residues" evidence="6">
    <location>
        <begin position="1043"/>
        <end position="1058"/>
    </location>
</feature>
<feature type="compositionally biased region" description="Polar residues" evidence="6">
    <location>
        <begin position="1419"/>
        <end position="1436"/>
    </location>
</feature>
<feature type="compositionally biased region" description="Low complexity" evidence="6">
    <location>
        <begin position="368"/>
        <end position="380"/>
    </location>
</feature>
<feature type="domain" description="Shelterin complex subunit TPP1/Est3" evidence="7">
    <location>
        <begin position="11"/>
        <end position="170"/>
    </location>
</feature>
<protein>
    <recommendedName>
        <fullName evidence="7">Shelterin complex subunit TPP1/Est3 domain-containing protein</fullName>
    </recommendedName>
</protein>
<feature type="compositionally biased region" description="Polar residues" evidence="6">
    <location>
        <begin position="1375"/>
        <end position="1385"/>
    </location>
</feature>
<dbReference type="InterPro" id="IPR019437">
    <property type="entry name" value="TPP1/Est3"/>
</dbReference>
<feature type="compositionally biased region" description="Polar residues" evidence="6">
    <location>
        <begin position="580"/>
        <end position="590"/>
    </location>
</feature>
<comment type="subcellular location">
    <subcellularLocation>
        <location evidence="2">Chromosome</location>
        <location evidence="2">Telomere</location>
    </subcellularLocation>
    <subcellularLocation>
        <location evidence="1">Nucleus</location>
    </subcellularLocation>
</comment>
<gene>
    <name evidence="8" type="ORF">HETSPECPRED_005985</name>
</gene>
<feature type="region of interest" description="Disordered" evidence="6">
    <location>
        <begin position="939"/>
        <end position="986"/>
    </location>
</feature>
<feature type="region of interest" description="Disordered" evidence="6">
    <location>
        <begin position="485"/>
        <end position="683"/>
    </location>
</feature>
<dbReference type="GO" id="GO:0005697">
    <property type="term" value="C:telomerase holoenzyme complex"/>
    <property type="evidence" value="ECO:0007669"/>
    <property type="project" value="InterPro"/>
</dbReference>
<evidence type="ECO:0000256" key="2">
    <source>
        <dbReference type="ARBA" id="ARBA00004574"/>
    </source>
</evidence>
<evidence type="ECO:0000256" key="6">
    <source>
        <dbReference type="SAM" id="MobiDB-lite"/>
    </source>
</evidence>
<keyword evidence="4" id="KW-0779">Telomere</keyword>
<feature type="compositionally biased region" description="Low complexity" evidence="6">
    <location>
        <begin position="492"/>
        <end position="505"/>
    </location>
</feature>
<evidence type="ECO:0000313" key="8">
    <source>
        <dbReference type="EMBL" id="CAF9905898.1"/>
    </source>
</evidence>
<dbReference type="Proteomes" id="UP000664521">
    <property type="component" value="Unassembled WGS sequence"/>
</dbReference>
<feature type="compositionally biased region" description="Polar residues" evidence="6">
    <location>
        <begin position="1020"/>
        <end position="1029"/>
    </location>
</feature>
<feature type="region of interest" description="Disordered" evidence="6">
    <location>
        <begin position="1314"/>
        <end position="1488"/>
    </location>
</feature>
<sequence length="1488" mass="163629">MSQAPSHMDYLKGWIGPRVHQALTEVLDWKTQGSPATNDGQEVKFEDDGNSLRVRSSKKEYVQISKIEEFSRPVQLGFSDTETFLKVIVSAAAAERFENSYGRRVTEGTLGAVIQVHDYEIVAQHHGPKRTKITMLIHHFIHIGSDGSPPFGTPCSIECQPPIIELLEKLQTLRAQEQPSSQSHASVKAARDYGGSPSQATSMSSADDGHDRSQAIFATQIPRLQSKKRLREGSIKSNETQPSALDESDSARSLEIVKAGDGSDRTPDAESPLGHGAKELSPSHDRQASLKPMDIQRNVDGQIGSEKRVPEQEEPEQLPRNKFEDSISKRTANLLSLLERNKAKPELPLPILKASELAKQDPPEPVTSALSASKDASPDPSSDRRLSPTRVTKPAQRSSPLRVLNKPNTSKPARPSRKVGALISLSAIPANRIQLPSRITGRDIRISKSQKDLLDRADSWYPPEPGHRRPSANVPISVLQDLNRQAERQATSLRESLQVSSQSESSEAEENDQSFESEEPFPTEEWPASPEAQVVLPPDSSLSSVGSLKNNLIEQSPEPENDHDLKITTSIEEGYLSPKSRPSTNSLSSHSDMELRRSLPRAAKTNSSRPSHHSSKASTPRKHQSPALPRTTTKINTSPPKILPGLAHQQTGHNHPHDMTDQPRLHSQDSSINHINVKDKSDLDQVSEEPKYFRLGILDNAHLLPSIPRSREAGFQNRGITSSSSSTRDSSPLFLDSEPLNPTQISQKAHQSPTKEPSEFLNSSSSRIGKLQSKPRDTGSSESESDIETSIPYGFHETNDVPSTIPFTQVSRTPYLSMDSAQAPLSSMSPTGANNGLFHLRTNGARKPQLSKAASDVDRANGTLNTYGADNHQELRDSESIGHTGHSKPRADQGSFVGQTDSSATDQPVSMIEETVLPPETFPGASEMTKSILLPKIGVNSNSDQKRKASEPVLSPNVTKRRKAHKVDRVLPDLGTTGPNVDPDDIGRQLRHEFFAHRKSLTAHSNHDGKDAAEILDGSKSASTGSPQIISDILPEKPVGSATREDPNPPDDTTEKPSSEEIYTALTTQPVISAPPLDIQAQDIPIEIQTDNLDHNDSKKSDVGSVHQAEIASNVLPSVEVSARASLPKTPDSVFDRFMMTYPDYPGNSVHFAAICSRICTLFQEDRMEHPSLWDDFIVRHRTEYPKYMGQCADEAVDPMPFERYYRTKILQAKYMSANGPIVTPINIRDFQPCVPKYSTSTTSESIIGKLPKRHTPTTSESSIAKLPEHNTFMTRESSIGKLPPTATSKTKEKERKSIEIIELSDREDFFKPTEKVKSVASSTSKQVRRSLPWKSSDEVPNGESPSVKQTVSTPVARVAEQRSSAKTTIFKYPRSQNITPSSPSARIEKMSNLSSQSRPRNGATSTTPLTTLYPPPKVSTSKVKLLQRSNETNLANDPHSPYNTWARDYQSITPGKGNSYAQGSASQKAKPKDKRKTPPIDPFMFEL</sequence>
<keyword evidence="9" id="KW-1185">Reference proteome</keyword>
<feature type="region of interest" description="Disordered" evidence="6">
    <location>
        <begin position="354"/>
        <end position="418"/>
    </location>
</feature>
<feature type="region of interest" description="Disordered" evidence="6">
    <location>
        <begin position="1017"/>
        <end position="1058"/>
    </location>
</feature>
<dbReference type="GO" id="GO:0042162">
    <property type="term" value="F:telomeric DNA binding"/>
    <property type="evidence" value="ECO:0007669"/>
    <property type="project" value="InterPro"/>
</dbReference>
<evidence type="ECO:0000256" key="4">
    <source>
        <dbReference type="ARBA" id="ARBA00022895"/>
    </source>
</evidence>
<feature type="region of interest" description="Disordered" evidence="6">
    <location>
        <begin position="174"/>
        <end position="325"/>
    </location>
</feature>
<feature type="compositionally biased region" description="Polar residues" evidence="6">
    <location>
        <begin position="740"/>
        <end position="767"/>
    </location>
</feature>
<feature type="compositionally biased region" description="Acidic residues" evidence="6">
    <location>
        <begin position="506"/>
        <end position="522"/>
    </location>
</feature>
<comment type="caution">
    <text evidence="8">The sequence shown here is derived from an EMBL/GenBank/DDBJ whole genome shotgun (WGS) entry which is preliminary data.</text>
</comment>
<feature type="compositionally biased region" description="Polar residues" evidence="6">
    <location>
        <begin position="196"/>
        <end position="205"/>
    </location>
</feature>